<dbReference type="GO" id="GO:0016705">
    <property type="term" value="F:oxidoreductase activity, acting on paired donors, with incorporation or reduction of molecular oxygen"/>
    <property type="evidence" value="ECO:0007669"/>
    <property type="project" value="InterPro"/>
</dbReference>
<dbReference type="EMBL" id="CP011509">
    <property type="protein sequence ID" value="AKJ01104.1"/>
    <property type="molecule type" value="Genomic_DNA"/>
</dbReference>
<dbReference type="AlphaFoldDB" id="A0AAC8Q5K6"/>
<gene>
    <name evidence="7" type="ORF">AA314_02730</name>
    <name evidence="8" type="ORF">ATI61_114187</name>
</gene>
<keyword evidence="5" id="KW-0408">Iron</keyword>
<reference evidence="7 9" key="1">
    <citation type="submission" date="2015-05" db="EMBL/GenBank/DDBJ databases">
        <title>Genome assembly of Archangium gephyra DSM 2261.</title>
        <authorList>
            <person name="Sharma G."/>
            <person name="Subramanian S."/>
        </authorList>
    </citation>
    <scope>NUCLEOTIDE SEQUENCE [LARGE SCALE GENOMIC DNA]</scope>
    <source>
        <strain evidence="7 9">DSM 2261</strain>
    </source>
</reference>
<protein>
    <submittedName>
        <fullName evidence="7">Cytochrome P450 hydroxylase</fullName>
    </submittedName>
</protein>
<dbReference type="InterPro" id="IPR036396">
    <property type="entry name" value="Cyt_P450_sf"/>
</dbReference>
<keyword evidence="10" id="KW-1185">Reference proteome</keyword>
<dbReference type="Gene3D" id="1.10.630.10">
    <property type="entry name" value="Cytochrome P450"/>
    <property type="match status" value="1"/>
</dbReference>
<comment type="similarity">
    <text evidence="1">Belongs to the cytochrome P450 family.</text>
</comment>
<keyword evidence="4" id="KW-0560">Oxidoreductase</keyword>
<keyword evidence="2" id="KW-0349">Heme</keyword>
<reference evidence="8 10" key="2">
    <citation type="submission" date="2018-08" db="EMBL/GenBank/DDBJ databases">
        <title>Genomic Encyclopedia of Archaeal and Bacterial Type Strains, Phase II (KMG-II): from individual species to whole genera.</title>
        <authorList>
            <person name="Goeker M."/>
        </authorList>
    </citation>
    <scope>NUCLEOTIDE SEQUENCE [LARGE SCALE GENOMIC DNA]</scope>
    <source>
        <strain evidence="8 10">DSM 2261</strain>
    </source>
</reference>
<evidence type="ECO:0000256" key="1">
    <source>
        <dbReference type="ARBA" id="ARBA00010617"/>
    </source>
</evidence>
<dbReference type="SUPFAM" id="SSF48264">
    <property type="entry name" value="Cytochrome P450"/>
    <property type="match status" value="1"/>
</dbReference>
<dbReference type="InterPro" id="IPR002397">
    <property type="entry name" value="Cyt_P450_B"/>
</dbReference>
<evidence type="ECO:0000313" key="7">
    <source>
        <dbReference type="EMBL" id="AKJ01104.1"/>
    </source>
</evidence>
<dbReference type="InterPro" id="IPR001128">
    <property type="entry name" value="Cyt_P450"/>
</dbReference>
<accession>A0AAC8Q5K6</accession>
<keyword evidence="3" id="KW-0479">Metal-binding</keyword>
<dbReference type="Proteomes" id="UP000035579">
    <property type="component" value="Chromosome"/>
</dbReference>
<dbReference type="EMBL" id="QUMU01000014">
    <property type="protein sequence ID" value="REG24579.1"/>
    <property type="molecule type" value="Genomic_DNA"/>
</dbReference>
<dbReference type="FunFam" id="1.10.630.10:FF:000018">
    <property type="entry name" value="Cytochrome P450 monooxygenase"/>
    <property type="match status" value="1"/>
</dbReference>
<dbReference type="Proteomes" id="UP000256345">
    <property type="component" value="Unassembled WGS sequence"/>
</dbReference>
<dbReference type="PANTHER" id="PTHR46696">
    <property type="entry name" value="P450, PUTATIVE (EUROFUNG)-RELATED"/>
    <property type="match status" value="1"/>
</dbReference>
<evidence type="ECO:0000313" key="9">
    <source>
        <dbReference type="Proteomes" id="UP000035579"/>
    </source>
</evidence>
<evidence type="ECO:0000313" key="8">
    <source>
        <dbReference type="EMBL" id="REG24579.1"/>
    </source>
</evidence>
<evidence type="ECO:0000256" key="6">
    <source>
        <dbReference type="ARBA" id="ARBA00023033"/>
    </source>
</evidence>
<evidence type="ECO:0000256" key="3">
    <source>
        <dbReference type="ARBA" id="ARBA00022723"/>
    </source>
</evidence>
<dbReference type="RefSeq" id="WP_053066358.1">
    <property type="nucleotide sequence ID" value="NZ_CP011509.1"/>
</dbReference>
<keyword evidence="6" id="KW-0503">Monooxygenase</keyword>
<evidence type="ECO:0000256" key="4">
    <source>
        <dbReference type="ARBA" id="ARBA00023002"/>
    </source>
</evidence>
<dbReference type="PRINTS" id="PR00359">
    <property type="entry name" value="BP450"/>
</dbReference>
<dbReference type="PANTHER" id="PTHR46696:SF1">
    <property type="entry name" value="CYTOCHROME P450 YJIB-RELATED"/>
    <property type="match status" value="1"/>
</dbReference>
<name>A0AAC8Q5K6_9BACT</name>
<evidence type="ECO:0000256" key="5">
    <source>
        <dbReference type="ARBA" id="ARBA00023004"/>
    </source>
</evidence>
<dbReference type="GO" id="GO:0004497">
    <property type="term" value="F:monooxygenase activity"/>
    <property type="evidence" value="ECO:0007669"/>
    <property type="project" value="UniProtKB-KW"/>
</dbReference>
<dbReference type="CDD" id="cd20625">
    <property type="entry name" value="CYP164-like"/>
    <property type="match status" value="1"/>
</dbReference>
<evidence type="ECO:0000313" key="10">
    <source>
        <dbReference type="Proteomes" id="UP000256345"/>
    </source>
</evidence>
<proteinExistence type="inferred from homology"/>
<dbReference type="KEGG" id="age:AA314_02730"/>
<sequence length="414" mass="46385">MTAIPMEVADPFGLLHPERRKDPYSGYARMLREAPVHFCEPWGAWLVSRYADVNAGFRDLRLLSARTGQFSAGMSEEVRKMMEPLARNLSSWTLFLDAPSHTRLRGLISKAFTPRMMEALRPRIQALVGELLDAARGKERMEIISELANPLPVIVIGELLGLPREDRYRLKRWSDQLAGLIGTGRPTQEQVTAGLNAILEFEAYFRTLIAQRRTAPTNDLLSALVHAEEKGNLLSEQELLSTCTMLLFGGHETTTNLIGNGLLALLRHPEQWELLCASPELLPDAVEEFLRYDPPVQFTNREAAVDMEIGGQAIRKGERVMLMMAAANRDPAHFKDPDRLDVRREELRHMTLGMGPHYCLGAALGRIEAQETFAALMRRFPRLKLEPGATLDWVDSAGFRGLLSLPVVLGAEAR</sequence>
<evidence type="ECO:0000256" key="2">
    <source>
        <dbReference type="ARBA" id="ARBA00022617"/>
    </source>
</evidence>
<dbReference type="Pfam" id="PF00067">
    <property type="entry name" value="p450"/>
    <property type="match status" value="2"/>
</dbReference>
<dbReference type="GO" id="GO:0020037">
    <property type="term" value="F:heme binding"/>
    <property type="evidence" value="ECO:0007669"/>
    <property type="project" value="InterPro"/>
</dbReference>
<organism evidence="7 9">
    <name type="scientific">Archangium gephyra</name>
    <dbReference type="NCBI Taxonomy" id="48"/>
    <lineage>
        <taxon>Bacteria</taxon>
        <taxon>Pseudomonadati</taxon>
        <taxon>Myxococcota</taxon>
        <taxon>Myxococcia</taxon>
        <taxon>Myxococcales</taxon>
        <taxon>Cystobacterineae</taxon>
        <taxon>Archangiaceae</taxon>
        <taxon>Archangium</taxon>
    </lineage>
</organism>
<dbReference type="GO" id="GO:0005506">
    <property type="term" value="F:iron ion binding"/>
    <property type="evidence" value="ECO:0007669"/>
    <property type="project" value="InterPro"/>
</dbReference>